<proteinExistence type="predicted"/>
<evidence type="ECO:0000313" key="1">
    <source>
        <dbReference type="EMBL" id="KAJ8123926.1"/>
    </source>
</evidence>
<name>A0ACC2J906_9PEZI</name>
<dbReference type="Proteomes" id="UP001153334">
    <property type="component" value="Unassembled WGS sequence"/>
</dbReference>
<sequence length="263" mass="28925">MAPSKPQPKPQPEEILDAALVTLEPLSALNEFRARLGLPPSRNLISSPAYFQGTQEETSPANQGDASPSRNVNAKIPDEENCRLWITGLPPKCTVKQLLVCITGFGPIFSCNVIQPELPENDVWSAAAASLTFFSAPAANLFFQRYTTKPFIVNECVTMVERHQVPAKSVDVDGQSRVLRIIGDASIVYPDNLKRIVKEEWGVAYEMGSDSEITGFTPAIQGRWNEVVWAFGSFHGQAHTVFDNVNEIFAGRARAMYLADPCV</sequence>
<organism evidence="1 2">
    <name type="scientific">Nemania bipapillata</name>
    <dbReference type="NCBI Taxonomy" id="110536"/>
    <lineage>
        <taxon>Eukaryota</taxon>
        <taxon>Fungi</taxon>
        <taxon>Dikarya</taxon>
        <taxon>Ascomycota</taxon>
        <taxon>Pezizomycotina</taxon>
        <taxon>Sordariomycetes</taxon>
        <taxon>Xylariomycetidae</taxon>
        <taxon>Xylariales</taxon>
        <taxon>Xylariaceae</taxon>
        <taxon>Nemania</taxon>
    </lineage>
</organism>
<reference evidence="1" key="1">
    <citation type="submission" date="2022-11" db="EMBL/GenBank/DDBJ databases">
        <title>Genome Sequence of Nemania bipapillata.</title>
        <authorList>
            <person name="Buettner E."/>
        </authorList>
    </citation>
    <scope>NUCLEOTIDE SEQUENCE</scope>
    <source>
        <strain evidence="1">CP14</strain>
    </source>
</reference>
<dbReference type="EMBL" id="JAPESX010000025">
    <property type="protein sequence ID" value="KAJ8123926.1"/>
    <property type="molecule type" value="Genomic_DNA"/>
</dbReference>
<accession>A0ACC2J906</accession>
<protein>
    <submittedName>
        <fullName evidence="1">Uncharacterized protein</fullName>
    </submittedName>
</protein>
<gene>
    <name evidence="1" type="ORF">ONZ43_g234</name>
</gene>
<comment type="caution">
    <text evidence="1">The sequence shown here is derived from an EMBL/GenBank/DDBJ whole genome shotgun (WGS) entry which is preliminary data.</text>
</comment>
<keyword evidence="2" id="KW-1185">Reference proteome</keyword>
<evidence type="ECO:0000313" key="2">
    <source>
        <dbReference type="Proteomes" id="UP001153334"/>
    </source>
</evidence>